<keyword evidence="1" id="KW-1133">Transmembrane helix</keyword>
<evidence type="ECO:0000256" key="1">
    <source>
        <dbReference type="SAM" id="Phobius"/>
    </source>
</evidence>
<proteinExistence type="predicted"/>
<dbReference type="Proteomes" id="UP000236732">
    <property type="component" value="Unassembled WGS sequence"/>
</dbReference>
<keyword evidence="1" id="KW-0472">Membrane</keyword>
<dbReference type="EMBL" id="FNVT01000004">
    <property type="protein sequence ID" value="SEG75634.1"/>
    <property type="molecule type" value="Genomic_DNA"/>
</dbReference>
<dbReference type="AlphaFoldDB" id="A0A1H6CRM6"/>
<organism evidence="2 3">
    <name type="scientific">Nonomuraea solani</name>
    <dbReference type="NCBI Taxonomy" id="1144553"/>
    <lineage>
        <taxon>Bacteria</taxon>
        <taxon>Bacillati</taxon>
        <taxon>Actinomycetota</taxon>
        <taxon>Actinomycetes</taxon>
        <taxon>Streptosporangiales</taxon>
        <taxon>Streptosporangiaceae</taxon>
        <taxon>Nonomuraea</taxon>
    </lineage>
</organism>
<evidence type="ECO:0000313" key="2">
    <source>
        <dbReference type="EMBL" id="SEG75634.1"/>
    </source>
</evidence>
<sequence length="131" mass="14542">MFSERVADREDAAPRGAAGRSLRWLPRVILPPVAVLITIGMYDRRGVVMAIVAAITYGTLAALSWLPAERLTRWSREHPMIDGLFFAPLLFAGLAYLTSLSLLICLVIAAIGTVLLLGVIWWRRRPVTRSE</sequence>
<keyword evidence="1" id="KW-0812">Transmembrane</keyword>
<keyword evidence="3" id="KW-1185">Reference proteome</keyword>
<reference evidence="2 3" key="1">
    <citation type="submission" date="2016-10" db="EMBL/GenBank/DDBJ databases">
        <authorList>
            <person name="de Groot N.N."/>
        </authorList>
    </citation>
    <scope>NUCLEOTIDE SEQUENCE [LARGE SCALE GENOMIC DNA]</scope>
    <source>
        <strain evidence="2 3">CGMCC 4.7037</strain>
    </source>
</reference>
<evidence type="ECO:0000313" key="3">
    <source>
        <dbReference type="Proteomes" id="UP000236732"/>
    </source>
</evidence>
<feature type="transmembrane region" description="Helical" evidence="1">
    <location>
        <begin position="48"/>
        <end position="68"/>
    </location>
</feature>
<protein>
    <submittedName>
        <fullName evidence="2">Uncharacterized protein</fullName>
    </submittedName>
</protein>
<gene>
    <name evidence="2" type="ORF">SAMN05444920_104312</name>
</gene>
<accession>A0A1H6CRM6</accession>
<feature type="transmembrane region" description="Helical" evidence="1">
    <location>
        <begin position="103"/>
        <end position="122"/>
    </location>
</feature>
<name>A0A1H6CRM6_9ACTN</name>